<keyword evidence="2" id="KW-1185">Reference proteome</keyword>
<sequence>MNCEPSPCTTLPYCPDPHLQRFVDTSAHFSCKEGYYRAAMSQDSEIRNTDVFDRLWEFLGPMHSVQPIDLNFTSDPTEKVSTNKIEISMDCIRMQDCDLSDPMWAVPDEQSHCNQRPKMVANEIHILLQPSMTWSLHEERLDRAIEYIWSQFWERIRR</sequence>
<accession>A0AAD1VTT8</accession>
<name>A0AAD1VTT8_PELCU</name>
<evidence type="ECO:0000313" key="1">
    <source>
        <dbReference type="EMBL" id="CAH2247974.1"/>
    </source>
</evidence>
<dbReference type="EMBL" id="OW240913">
    <property type="protein sequence ID" value="CAH2247974.1"/>
    <property type="molecule type" value="Genomic_DNA"/>
</dbReference>
<reference evidence="1" key="1">
    <citation type="submission" date="2022-03" db="EMBL/GenBank/DDBJ databases">
        <authorList>
            <person name="Alioto T."/>
            <person name="Alioto T."/>
            <person name="Gomez Garrido J."/>
        </authorList>
    </citation>
    <scope>NUCLEOTIDE SEQUENCE</scope>
</reference>
<dbReference type="AlphaFoldDB" id="A0AAD1VTT8"/>
<dbReference type="Proteomes" id="UP001295444">
    <property type="component" value="Chromosome 02"/>
</dbReference>
<proteinExistence type="predicted"/>
<gene>
    <name evidence="1" type="ORF">PECUL_23A062487</name>
</gene>
<evidence type="ECO:0000313" key="2">
    <source>
        <dbReference type="Proteomes" id="UP001295444"/>
    </source>
</evidence>
<organism evidence="1 2">
    <name type="scientific">Pelobates cultripes</name>
    <name type="common">Western spadefoot toad</name>
    <dbReference type="NCBI Taxonomy" id="61616"/>
    <lineage>
        <taxon>Eukaryota</taxon>
        <taxon>Metazoa</taxon>
        <taxon>Chordata</taxon>
        <taxon>Craniata</taxon>
        <taxon>Vertebrata</taxon>
        <taxon>Euteleostomi</taxon>
        <taxon>Amphibia</taxon>
        <taxon>Batrachia</taxon>
        <taxon>Anura</taxon>
        <taxon>Pelobatoidea</taxon>
        <taxon>Pelobatidae</taxon>
        <taxon>Pelobates</taxon>
    </lineage>
</organism>
<protein>
    <submittedName>
        <fullName evidence="1">Tumor 63 isoform X3</fullName>
    </submittedName>
</protein>